<evidence type="ECO:0000313" key="1">
    <source>
        <dbReference type="EMBL" id="VTS01308.1"/>
    </source>
</evidence>
<organism evidence="1 2">
    <name type="scientific">Gemmata massiliana</name>
    <dbReference type="NCBI Taxonomy" id="1210884"/>
    <lineage>
        <taxon>Bacteria</taxon>
        <taxon>Pseudomonadati</taxon>
        <taxon>Planctomycetota</taxon>
        <taxon>Planctomycetia</taxon>
        <taxon>Gemmatales</taxon>
        <taxon>Gemmataceae</taxon>
        <taxon>Gemmata</taxon>
    </lineage>
</organism>
<proteinExistence type="predicted"/>
<accession>A0A6P2DKV9</accession>
<dbReference type="Proteomes" id="UP000464178">
    <property type="component" value="Chromosome"/>
</dbReference>
<name>A0A6P2DKV9_9BACT</name>
<dbReference type="AlphaFoldDB" id="A0A6P2DKV9"/>
<dbReference type="RefSeq" id="WP_162672414.1">
    <property type="nucleotide sequence ID" value="NZ_LR593886.1"/>
</dbReference>
<dbReference type="KEGG" id="gms:SOIL9_78930"/>
<reference evidence="1 2" key="1">
    <citation type="submission" date="2019-05" db="EMBL/GenBank/DDBJ databases">
        <authorList>
            <consortium name="Science for Life Laboratories"/>
        </authorList>
    </citation>
    <scope>NUCLEOTIDE SEQUENCE [LARGE SCALE GENOMIC DNA]</scope>
    <source>
        <strain evidence="1">Soil9</strain>
    </source>
</reference>
<evidence type="ECO:0000313" key="2">
    <source>
        <dbReference type="Proteomes" id="UP000464178"/>
    </source>
</evidence>
<sequence>MPRPKTTTTTNATPTKSALPKGREWVRFGDVVQNVNVTCANPKEAGLERYVGLEHLEPRDLRIRSWGSIANETTFNRVFRSGQVLAAHTKKEWLAMVLQTVSMVRSPSWASLRRPTCCATCSGRSTNTAGAADNISLSPEMQQAFRSAVKKVLLDVMCPVLYREPKLTVQQLKAHFR</sequence>
<keyword evidence="2" id="KW-1185">Reference proteome</keyword>
<dbReference type="EMBL" id="LR593886">
    <property type="protein sequence ID" value="VTS01308.1"/>
    <property type="molecule type" value="Genomic_DNA"/>
</dbReference>
<gene>
    <name evidence="1" type="ORF">SOIL9_78930</name>
</gene>
<protein>
    <submittedName>
        <fullName evidence="1">Type I restriction modification DNA specificity domain protein</fullName>
    </submittedName>
</protein>